<feature type="region of interest" description="Disordered" evidence="1">
    <location>
        <begin position="57"/>
        <end position="100"/>
    </location>
</feature>
<dbReference type="EMBL" id="BLAE01000027">
    <property type="protein sequence ID" value="GES11122.1"/>
    <property type="molecule type" value="Genomic_DNA"/>
</dbReference>
<feature type="compositionally biased region" description="Low complexity" evidence="1">
    <location>
        <begin position="78"/>
        <end position="90"/>
    </location>
</feature>
<feature type="compositionally biased region" description="Basic and acidic residues" evidence="1">
    <location>
        <begin position="65"/>
        <end position="76"/>
    </location>
</feature>
<keyword evidence="3" id="KW-1185">Reference proteome</keyword>
<evidence type="ECO:0000313" key="2">
    <source>
        <dbReference type="EMBL" id="GES11122.1"/>
    </source>
</evidence>
<evidence type="ECO:0000313" key="3">
    <source>
        <dbReference type="Proteomes" id="UP000331127"/>
    </source>
</evidence>
<organism evidence="2 3">
    <name type="scientific">Acrocarpospora macrocephala</name>
    <dbReference type="NCBI Taxonomy" id="150177"/>
    <lineage>
        <taxon>Bacteria</taxon>
        <taxon>Bacillati</taxon>
        <taxon>Actinomycetota</taxon>
        <taxon>Actinomycetes</taxon>
        <taxon>Streptosporangiales</taxon>
        <taxon>Streptosporangiaceae</taxon>
        <taxon>Acrocarpospora</taxon>
    </lineage>
</organism>
<sequence>MLEIVQPYVWQPMLGNPRLEETRRSLRMERTACGVPVARFLITPEPADREDQFRMIQETLDNGEPVDRSRDDDRGGHTSTTQSAETTNTACVCPWTIRGE</sequence>
<name>A0A5M3WSH7_9ACTN</name>
<dbReference type="Proteomes" id="UP000331127">
    <property type="component" value="Unassembled WGS sequence"/>
</dbReference>
<protein>
    <submittedName>
        <fullName evidence="2">Uncharacterized protein</fullName>
    </submittedName>
</protein>
<reference evidence="2 3" key="1">
    <citation type="submission" date="2019-10" db="EMBL/GenBank/DDBJ databases">
        <title>Whole genome shotgun sequence of Acrocarpospora macrocephala NBRC 16266.</title>
        <authorList>
            <person name="Ichikawa N."/>
            <person name="Kimura A."/>
            <person name="Kitahashi Y."/>
            <person name="Komaki H."/>
            <person name="Oguchi A."/>
        </authorList>
    </citation>
    <scope>NUCLEOTIDE SEQUENCE [LARGE SCALE GENOMIC DNA]</scope>
    <source>
        <strain evidence="2 3">NBRC 16266</strain>
    </source>
</reference>
<evidence type="ECO:0000256" key="1">
    <source>
        <dbReference type="SAM" id="MobiDB-lite"/>
    </source>
</evidence>
<proteinExistence type="predicted"/>
<accession>A0A5M3WSH7</accession>
<gene>
    <name evidence="2" type="ORF">Amac_047190</name>
</gene>
<dbReference type="AlphaFoldDB" id="A0A5M3WSH7"/>
<comment type="caution">
    <text evidence="2">The sequence shown here is derived from an EMBL/GenBank/DDBJ whole genome shotgun (WGS) entry which is preliminary data.</text>
</comment>